<dbReference type="InterPro" id="IPR017441">
    <property type="entry name" value="Protein_kinase_ATP_BS"/>
</dbReference>
<evidence type="ECO:0000313" key="11">
    <source>
        <dbReference type="Proteomes" id="UP000245207"/>
    </source>
</evidence>
<evidence type="ECO:0000256" key="6">
    <source>
        <dbReference type="ARBA" id="ARBA00022840"/>
    </source>
</evidence>
<keyword evidence="2" id="KW-0808">Transferase</keyword>
<proteinExistence type="predicted"/>
<feature type="domain" description="EF-hand" evidence="9">
    <location>
        <begin position="525"/>
        <end position="560"/>
    </location>
</feature>
<dbReference type="PROSITE" id="PS00018">
    <property type="entry name" value="EF_HAND_1"/>
    <property type="match status" value="2"/>
</dbReference>
<dbReference type="InterPro" id="IPR002048">
    <property type="entry name" value="EF_hand_dom"/>
</dbReference>
<dbReference type="Gene3D" id="1.10.238.10">
    <property type="entry name" value="EF-hand"/>
    <property type="match status" value="3"/>
</dbReference>
<dbReference type="InterPro" id="IPR011992">
    <property type="entry name" value="EF-hand-dom_pair"/>
</dbReference>
<dbReference type="PROSITE" id="PS00107">
    <property type="entry name" value="PROTEIN_KINASE_ATP"/>
    <property type="match status" value="1"/>
</dbReference>
<dbReference type="EMBL" id="PKPP01003545">
    <property type="protein sequence ID" value="PWA68894.1"/>
    <property type="molecule type" value="Genomic_DNA"/>
</dbReference>
<dbReference type="InterPro" id="IPR018247">
    <property type="entry name" value="EF_Hand_1_Ca_BS"/>
</dbReference>
<evidence type="ECO:0000256" key="7">
    <source>
        <dbReference type="PROSITE-ProRule" id="PRU10141"/>
    </source>
</evidence>
<feature type="binding site" evidence="7">
    <location>
        <position position="53"/>
    </location>
    <ligand>
        <name>ATP</name>
        <dbReference type="ChEBI" id="CHEBI:30616"/>
    </ligand>
</feature>
<evidence type="ECO:0000256" key="5">
    <source>
        <dbReference type="ARBA" id="ARBA00022837"/>
    </source>
</evidence>
<dbReference type="InterPro" id="IPR011009">
    <property type="entry name" value="Kinase-like_dom_sf"/>
</dbReference>
<dbReference type="GO" id="GO:0004714">
    <property type="term" value="F:transmembrane receptor protein tyrosine kinase activity"/>
    <property type="evidence" value="ECO:0007669"/>
    <property type="project" value="InterPro"/>
</dbReference>
<dbReference type="GO" id="GO:0009506">
    <property type="term" value="C:plasmodesma"/>
    <property type="evidence" value="ECO:0007669"/>
    <property type="project" value="TreeGrafter"/>
</dbReference>
<feature type="domain" description="EF-hand" evidence="9">
    <location>
        <begin position="733"/>
        <end position="768"/>
    </location>
</feature>
<dbReference type="GO" id="GO:0005886">
    <property type="term" value="C:plasma membrane"/>
    <property type="evidence" value="ECO:0007669"/>
    <property type="project" value="TreeGrafter"/>
</dbReference>
<dbReference type="AlphaFoldDB" id="A0A2U1N606"/>
<accession>A0A2U1N606</accession>
<organism evidence="10 11">
    <name type="scientific">Artemisia annua</name>
    <name type="common">Sweet wormwood</name>
    <dbReference type="NCBI Taxonomy" id="35608"/>
    <lineage>
        <taxon>Eukaryota</taxon>
        <taxon>Viridiplantae</taxon>
        <taxon>Streptophyta</taxon>
        <taxon>Embryophyta</taxon>
        <taxon>Tracheophyta</taxon>
        <taxon>Spermatophyta</taxon>
        <taxon>Magnoliopsida</taxon>
        <taxon>eudicotyledons</taxon>
        <taxon>Gunneridae</taxon>
        <taxon>Pentapetalae</taxon>
        <taxon>asterids</taxon>
        <taxon>campanulids</taxon>
        <taxon>Asterales</taxon>
        <taxon>Asteraceae</taxon>
        <taxon>Asteroideae</taxon>
        <taxon>Anthemideae</taxon>
        <taxon>Artemisiinae</taxon>
        <taxon>Artemisia</taxon>
    </lineage>
</organism>
<evidence type="ECO:0000256" key="4">
    <source>
        <dbReference type="ARBA" id="ARBA00022777"/>
    </source>
</evidence>
<keyword evidence="4 10" id="KW-0418">Kinase</keyword>
<protein>
    <submittedName>
        <fullName evidence="10">Serine/threonine/dual specificity protein kinase, catalytic domain-containing protein</fullName>
    </submittedName>
</protein>
<keyword evidence="5" id="KW-0106">Calcium</keyword>
<dbReference type="Pfam" id="PF13202">
    <property type="entry name" value="EF-hand_5"/>
    <property type="match status" value="3"/>
</dbReference>
<dbReference type="InterPro" id="IPR008271">
    <property type="entry name" value="Ser/Thr_kinase_AS"/>
</dbReference>
<dbReference type="Gene3D" id="3.30.200.20">
    <property type="entry name" value="Phosphorylase Kinase, domain 1"/>
    <property type="match status" value="1"/>
</dbReference>
<dbReference type="InterPro" id="IPR000719">
    <property type="entry name" value="Prot_kinase_dom"/>
</dbReference>
<dbReference type="InterPro" id="IPR045272">
    <property type="entry name" value="ANXUR1/2-like"/>
</dbReference>
<dbReference type="STRING" id="35608.A0A2U1N606"/>
<dbReference type="PANTHER" id="PTHR27003">
    <property type="entry name" value="OS07G0166700 PROTEIN"/>
    <property type="match status" value="1"/>
</dbReference>
<dbReference type="Pfam" id="PF07714">
    <property type="entry name" value="PK_Tyr_Ser-Thr"/>
    <property type="match status" value="1"/>
</dbReference>
<dbReference type="GO" id="GO:0005524">
    <property type="term" value="F:ATP binding"/>
    <property type="evidence" value="ECO:0007669"/>
    <property type="project" value="UniProtKB-UniRule"/>
</dbReference>
<dbReference type="SMART" id="SM00220">
    <property type="entry name" value="S_TKc"/>
    <property type="match status" value="1"/>
</dbReference>
<evidence type="ECO:0000256" key="3">
    <source>
        <dbReference type="ARBA" id="ARBA00022741"/>
    </source>
</evidence>
<gene>
    <name evidence="10" type="ORF">CTI12_AA304520</name>
</gene>
<evidence type="ECO:0000313" key="10">
    <source>
        <dbReference type="EMBL" id="PWA68894.1"/>
    </source>
</evidence>
<evidence type="ECO:0000256" key="1">
    <source>
        <dbReference type="ARBA" id="ARBA00022527"/>
    </source>
</evidence>
<dbReference type="PROSITE" id="PS50011">
    <property type="entry name" value="PROTEIN_KINASE_DOM"/>
    <property type="match status" value="1"/>
</dbReference>
<evidence type="ECO:0000259" key="9">
    <source>
        <dbReference type="PROSITE" id="PS50222"/>
    </source>
</evidence>
<dbReference type="SMART" id="SM00054">
    <property type="entry name" value="EFh"/>
    <property type="match status" value="5"/>
</dbReference>
<dbReference type="PROSITE" id="PS00108">
    <property type="entry name" value="PROTEIN_KINASE_ST"/>
    <property type="match status" value="1"/>
</dbReference>
<comment type="caution">
    <text evidence="10">The sequence shown here is derived from an EMBL/GenBank/DDBJ whole genome shotgun (WGS) entry which is preliminary data.</text>
</comment>
<evidence type="ECO:0000259" key="8">
    <source>
        <dbReference type="PROSITE" id="PS50011"/>
    </source>
</evidence>
<dbReference type="PROSITE" id="PS50222">
    <property type="entry name" value="EF_HAND_2"/>
    <property type="match status" value="5"/>
</dbReference>
<sequence length="823" mass="94568">MSVLKDSQHLRLSLNEIELATSNFNEPIGEGGYGMVYKGELCISGRPTTVAVKTLGEHSGQGLKQFLTEIKLLTGQNHKNIISLLGYCEGYKHKSLVYEYAARGSLDTYLGVGSKISLTWKKRLEICLDAARGLNHLHSNIRKKQTIIHRDIKSANILLDDNWVAKIADLGLSKLYFENPEENSIVSDACGTPGYCDPKYLDGILRKEYDVYSFGIVLFEVLCGRLCNVQYEKGGFVLSGASVQKYYKENNMKQIIDPCLREQMSLYSINKFSEVAYKCLLKDEGQRPSMNHIVKELEELLYILEIDLTASKDVGNPSSNFYPHDPISRLRYEKVRRVFQRFDVNRDGVLNKEELANFFIVTNPRVKFSEDEISNKIDSFFHWYGESTNGEKGLTCDGMLRSYSHGVDYLNSHFEMLRLTFSNEGPLKTAERYEKVKRIFQQFDLNRDGCLDELELACLLEICNPDQDEEQFANNKNNALSLYGKEGINCDGLFKFYNSGIDSLDDDFQKLNLKLKPFEEYELALRYEKVRRIFQRFDINEDDGLNEEELTEFRAFATSEVTLQQIVEFSALITPREFTNGENVLFTCDGFLHYYEFAAVDTLDNHFKKLRLDLKPLDDREDALRKNERAEKVRIMFERFDLNGDGGLDKCELGILLLKRNPHNNEAPEKVLSYVDKVFRWYAKYIDGDKGLTCDGLLRTYDHGIDSLDIDFETLGLELRTSTETEYASRKGDRSEKVRKILKRFDFNGDGGLDRKEMASYLDAVHPEDQLSEERMTFTVNYMFQTLSEFVDGVTGLSCDGLIKNYDCGEDNLDAHFKILKLS</sequence>
<dbReference type="PANTHER" id="PTHR27003:SF361">
    <property type="entry name" value="PROTEIN KINASE DOMAIN-CONTAINING PROTEIN"/>
    <property type="match status" value="1"/>
</dbReference>
<dbReference type="SUPFAM" id="SSF47473">
    <property type="entry name" value="EF-hand"/>
    <property type="match status" value="2"/>
</dbReference>
<feature type="domain" description="Protein kinase" evidence="8">
    <location>
        <begin position="22"/>
        <end position="301"/>
    </location>
</feature>
<dbReference type="OrthoDB" id="4062651at2759"/>
<dbReference type="InterPro" id="IPR001245">
    <property type="entry name" value="Ser-Thr/Tyr_kinase_cat_dom"/>
</dbReference>
<keyword evidence="11" id="KW-1185">Reference proteome</keyword>
<dbReference type="GO" id="GO:0005509">
    <property type="term" value="F:calcium ion binding"/>
    <property type="evidence" value="ECO:0007669"/>
    <property type="project" value="InterPro"/>
</dbReference>
<keyword evidence="6 7" id="KW-0067">ATP-binding</keyword>
<keyword evidence="1" id="KW-0723">Serine/threonine-protein kinase</keyword>
<evidence type="ECO:0000256" key="2">
    <source>
        <dbReference type="ARBA" id="ARBA00022679"/>
    </source>
</evidence>
<dbReference type="SUPFAM" id="SSF56112">
    <property type="entry name" value="Protein kinase-like (PK-like)"/>
    <property type="match status" value="1"/>
</dbReference>
<dbReference type="Proteomes" id="UP000245207">
    <property type="component" value="Unassembled WGS sequence"/>
</dbReference>
<keyword evidence="3 7" id="KW-0547">Nucleotide-binding</keyword>
<dbReference type="GO" id="GO:0004674">
    <property type="term" value="F:protein serine/threonine kinase activity"/>
    <property type="evidence" value="ECO:0007669"/>
    <property type="project" value="UniProtKB-KW"/>
</dbReference>
<name>A0A2U1N606_ARTAN</name>
<dbReference type="Gene3D" id="1.10.510.10">
    <property type="entry name" value="Transferase(Phosphotransferase) domain 1"/>
    <property type="match status" value="1"/>
</dbReference>
<feature type="domain" description="EF-hand" evidence="9">
    <location>
        <begin position="431"/>
        <end position="466"/>
    </location>
</feature>
<feature type="domain" description="EF-hand" evidence="9">
    <location>
        <begin position="628"/>
        <end position="663"/>
    </location>
</feature>
<feature type="domain" description="EF-hand" evidence="9">
    <location>
        <begin position="330"/>
        <end position="365"/>
    </location>
</feature>
<reference evidence="10 11" key="1">
    <citation type="journal article" date="2018" name="Mol. Plant">
        <title>The genome of Artemisia annua provides insight into the evolution of Asteraceae family and artemisinin biosynthesis.</title>
        <authorList>
            <person name="Shen Q."/>
            <person name="Zhang L."/>
            <person name="Liao Z."/>
            <person name="Wang S."/>
            <person name="Yan T."/>
            <person name="Shi P."/>
            <person name="Liu M."/>
            <person name="Fu X."/>
            <person name="Pan Q."/>
            <person name="Wang Y."/>
            <person name="Lv Z."/>
            <person name="Lu X."/>
            <person name="Zhang F."/>
            <person name="Jiang W."/>
            <person name="Ma Y."/>
            <person name="Chen M."/>
            <person name="Hao X."/>
            <person name="Li L."/>
            <person name="Tang Y."/>
            <person name="Lv G."/>
            <person name="Zhou Y."/>
            <person name="Sun X."/>
            <person name="Brodelius P.E."/>
            <person name="Rose J.K.C."/>
            <person name="Tang K."/>
        </authorList>
    </citation>
    <scope>NUCLEOTIDE SEQUENCE [LARGE SCALE GENOMIC DNA]</scope>
    <source>
        <strain evidence="11">cv. Huhao1</strain>
        <tissue evidence="10">Leaf</tissue>
    </source>
</reference>